<feature type="region of interest" description="Disordered" evidence="5">
    <location>
        <begin position="435"/>
        <end position="475"/>
    </location>
</feature>
<dbReference type="SMART" id="SM00014">
    <property type="entry name" value="acidPPc"/>
    <property type="match status" value="1"/>
</dbReference>
<evidence type="ECO:0000256" key="4">
    <source>
        <dbReference type="ARBA" id="ARBA00023136"/>
    </source>
</evidence>
<gene>
    <name evidence="8" type="ORF">DSL72_000708</name>
</gene>
<evidence type="ECO:0000313" key="9">
    <source>
        <dbReference type="Proteomes" id="UP000672032"/>
    </source>
</evidence>
<dbReference type="Pfam" id="PF14378">
    <property type="entry name" value="PAP2_3"/>
    <property type="match status" value="1"/>
</dbReference>
<name>A0A8A3NZR5_9HELO</name>
<feature type="transmembrane region" description="Helical" evidence="6">
    <location>
        <begin position="75"/>
        <end position="93"/>
    </location>
</feature>
<accession>A0A8A3NZR5</accession>
<dbReference type="SUPFAM" id="SSF48317">
    <property type="entry name" value="Acid phosphatase/Vanadium-dependent haloperoxidase"/>
    <property type="match status" value="1"/>
</dbReference>
<dbReference type="InterPro" id="IPR052185">
    <property type="entry name" value="IPC_Synthase-Related"/>
</dbReference>
<dbReference type="PANTHER" id="PTHR31310">
    <property type="match status" value="1"/>
</dbReference>
<dbReference type="InterPro" id="IPR000326">
    <property type="entry name" value="PAP2/HPO"/>
</dbReference>
<feature type="transmembrane region" description="Helical" evidence="6">
    <location>
        <begin position="122"/>
        <end position="141"/>
    </location>
</feature>
<dbReference type="GO" id="GO:0016020">
    <property type="term" value="C:membrane"/>
    <property type="evidence" value="ECO:0007669"/>
    <property type="project" value="UniProtKB-SubCell"/>
</dbReference>
<sequence length="475" mass="53255">MAETSYYSTISPTFTKSKMPFSWPSIPNPIPRRVRRRLRSKFRSGSSPASSIASIETSFNPKDTLRALRSHRWSVYDGQYLILIIIAIFSLSISQAPGPLVKTGAATLLMLALLMPVTRQFFLPVLPIFTWLVFFFNARYANPFLRYHVNELSRRSFGAGTEILSRPLSSNHYHSFIPAEYRPHIWVKVLPALENIFYGANISNILSAHQHVALDVLAWLPYGILHFGGPFVWAALMFLFGPPGTVPVFARTFGYLNIIGVAIQLIFPCSPPWYENLYGLAPANYSMEGSPAGLARIDLLFGLDMYTTNFTASPLVFGAFPSLHSGNAVLEALFMSHCFPKLRPFVIAYAMWMWWATMYLSHHYAVDLVAGGFLAAIAFYISKTNFLPRMQPGKVFRWDYDYVEIGDLPTGLYEYGLAALEQDFRHDSSDEWTMGSSSSFSSGSRSPIDENGSAWEGDTLASQASDSELSEIIVR</sequence>
<evidence type="ECO:0000259" key="7">
    <source>
        <dbReference type="SMART" id="SM00014"/>
    </source>
</evidence>
<evidence type="ECO:0000256" key="2">
    <source>
        <dbReference type="ARBA" id="ARBA00022692"/>
    </source>
</evidence>
<evidence type="ECO:0000256" key="1">
    <source>
        <dbReference type="ARBA" id="ARBA00004141"/>
    </source>
</evidence>
<dbReference type="PANTHER" id="PTHR31310:SF11">
    <property type="entry name" value="INOSITOL PHOSPHORYLCERAMIDE SYNTHASE CATALYTIC SUBUNIT AUR1"/>
    <property type="match status" value="1"/>
</dbReference>
<dbReference type="OrthoDB" id="5784at2759"/>
<dbReference type="GO" id="GO:0030148">
    <property type="term" value="P:sphingolipid biosynthetic process"/>
    <property type="evidence" value="ECO:0007669"/>
    <property type="project" value="TreeGrafter"/>
</dbReference>
<protein>
    <recommendedName>
        <fullName evidence="7">Phosphatidic acid phosphatase type 2/haloperoxidase domain-containing protein</fullName>
    </recommendedName>
</protein>
<dbReference type="AlphaFoldDB" id="A0A8A3NZR5"/>
<keyword evidence="2 6" id="KW-0812">Transmembrane</keyword>
<proteinExistence type="predicted"/>
<feature type="transmembrane region" description="Helical" evidence="6">
    <location>
        <begin position="253"/>
        <end position="274"/>
    </location>
</feature>
<dbReference type="EMBL" id="CP063406">
    <property type="protein sequence ID" value="QSZ31145.1"/>
    <property type="molecule type" value="Genomic_DNA"/>
</dbReference>
<evidence type="ECO:0000256" key="3">
    <source>
        <dbReference type="ARBA" id="ARBA00022989"/>
    </source>
</evidence>
<feature type="domain" description="Phosphatidic acid phosphatase type 2/haloperoxidase" evidence="7">
    <location>
        <begin position="246"/>
        <end position="383"/>
    </location>
</feature>
<evidence type="ECO:0000256" key="6">
    <source>
        <dbReference type="SAM" id="Phobius"/>
    </source>
</evidence>
<dbReference type="Proteomes" id="UP000672032">
    <property type="component" value="Chromosome 2"/>
</dbReference>
<keyword evidence="9" id="KW-1185">Reference proteome</keyword>
<dbReference type="FunFam" id="1.20.144.10:FF:000015">
    <property type="entry name" value="Aureobasidin resistance protein Aur1"/>
    <property type="match status" value="1"/>
</dbReference>
<dbReference type="CDD" id="cd03386">
    <property type="entry name" value="PAP2_Aur1_like"/>
    <property type="match status" value="1"/>
</dbReference>
<organism evidence="8 9">
    <name type="scientific">Monilinia vaccinii-corymbosi</name>
    <dbReference type="NCBI Taxonomy" id="61207"/>
    <lineage>
        <taxon>Eukaryota</taxon>
        <taxon>Fungi</taxon>
        <taxon>Dikarya</taxon>
        <taxon>Ascomycota</taxon>
        <taxon>Pezizomycotina</taxon>
        <taxon>Leotiomycetes</taxon>
        <taxon>Helotiales</taxon>
        <taxon>Sclerotiniaceae</taxon>
        <taxon>Monilinia</taxon>
    </lineage>
</organism>
<dbReference type="Gene3D" id="1.20.144.10">
    <property type="entry name" value="Phosphatidic acid phosphatase type 2/haloperoxidase"/>
    <property type="match status" value="1"/>
</dbReference>
<keyword evidence="3 6" id="KW-1133">Transmembrane helix</keyword>
<reference evidence="8" key="1">
    <citation type="submission" date="2020-10" db="EMBL/GenBank/DDBJ databases">
        <title>Genome Sequence of Monilinia vaccinii-corymbosi Sheds Light on Mummy Berry Disease Infection of Blueberry and Mating Type.</title>
        <authorList>
            <person name="Yow A.G."/>
            <person name="Zhang Y."/>
            <person name="Bansal K."/>
            <person name="Eacker S.M."/>
            <person name="Sullivan S."/>
            <person name="Liachko I."/>
            <person name="Cubeta M.A."/>
            <person name="Rollins J.A."/>
            <person name="Ashrafi H."/>
        </authorList>
    </citation>
    <scope>NUCLEOTIDE SEQUENCE</scope>
    <source>
        <strain evidence="8">RL-1</strain>
    </source>
</reference>
<keyword evidence="4 6" id="KW-0472">Membrane</keyword>
<feature type="compositionally biased region" description="Low complexity" evidence="5">
    <location>
        <begin position="435"/>
        <end position="446"/>
    </location>
</feature>
<dbReference type="InterPro" id="IPR036938">
    <property type="entry name" value="PAP2/HPO_sf"/>
</dbReference>
<dbReference type="GO" id="GO:0070916">
    <property type="term" value="C:inositol phosphoceramide synthase complex"/>
    <property type="evidence" value="ECO:0007669"/>
    <property type="project" value="TreeGrafter"/>
</dbReference>
<comment type="subcellular location">
    <subcellularLocation>
        <location evidence="1">Membrane</location>
        <topology evidence="1">Multi-pass membrane protein</topology>
    </subcellularLocation>
</comment>
<feature type="transmembrane region" description="Helical" evidence="6">
    <location>
        <begin position="219"/>
        <end position="241"/>
    </location>
</feature>
<dbReference type="GO" id="GO:0006676">
    <property type="term" value="P:mannosyl diphosphorylinositol ceramide metabolic process"/>
    <property type="evidence" value="ECO:0007669"/>
    <property type="project" value="TreeGrafter"/>
</dbReference>
<evidence type="ECO:0000313" key="8">
    <source>
        <dbReference type="EMBL" id="QSZ31145.1"/>
    </source>
</evidence>
<dbReference type="InterPro" id="IPR026841">
    <property type="entry name" value="Aur1/Ipt1"/>
</dbReference>
<feature type="transmembrane region" description="Helical" evidence="6">
    <location>
        <begin position="364"/>
        <end position="381"/>
    </location>
</feature>
<evidence type="ECO:0000256" key="5">
    <source>
        <dbReference type="SAM" id="MobiDB-lite"/>
    </source>
</evidence>